<feature type="chain" id="PRO_5037471402" evidence="1">
    <location>
        <begin position="17"/>
        <end position="137"/>
    </location>
</feature>
<keyword evidence="2" id="KW-1185">Reference proteome</keyword>
<dbReference type="WBParaSite" id="sdigi.contig10.g1099.t1">
    <property type="protein sequence ID" value="sdigi.contig10.g1099.t1"/>
    <property type="gene ID" value="sdigi.contig10.g1099"/>
</dbReference>
<name>A0A915PCB2_9BILA</name>
<sequence>MLPLAANNIMFLRGACLQFTVFSGTPLGTSKTNGTVYWICLLQKVGMWRALLLEHCKHSEKGPGANDICESQACRSSTRLKKGITDDRKQPVSLHPAKPEQQSLQGHWFFLTIWKLELRVCVIQDIISPKLQHFTRA</sequence>
<dbReference type="Proteomes" id="UP000887581">
    <property type="component" value="Unplaced"/>
</dbReference>
<proteinExistence type="predicted"/>
<feature type="signal peptide" evidence="1">
    <location>
        <begin position="1"/>
        <end position="16"/>
    </location>
</feature>
<organism evidence="2 3">
    <name type="scientific">Setaria digitata</name>
    <dbReference type="NCBI Taxonomy" id="48799"/>
    <lineage>
        <taxon>Eukaryota</taxon>
        <taxon>Metazoa</taxon>
        <taxon>Ecdysozoa</taxon>
        <taxon>Nematoda</taxon>
        <taxon>Chromadorea</taxon>
        <taxon>Rhabditida</taxon>
        <taxon>Spirurina</taxon>
        <taxon>Spiruromorpha</taxon>
        <taxon>Filarioidea</taxon>
        <taxon>Setariidae</taxon>
        <taxon>Setaria</taxon>
    </lineage>
</organism>
<accession>A0A915PCB2</accession>
<dbReference type="AlphaFoldDB" id="A0A915PCB2"/>
<evidence type="ECO:0000256" key="1">
    <source>
        <dbReference type="SAM" id="SignalP"/>
    </source>
</evidence>
<keyword evidence="1" id="KW-0732">Signal</keyword>
<evidence type="ECO:0000313" key="2">
    <source>
        <dbReference type="Proteomes" id="UP000887581"/>
    </source>
</evidence>
<evidence type="ECO:0000313" key="3">
    <source>
        <dbReference type="WBParaSite" id="sdigi.contig10.g1099.t1"/>
    </source>
</evidence>
<protein>
    <submittedName>
        <fullName evidence="3">Uncharacterized protein</fullName>
    </submittedName>
</protein>
<reference evidence="3" key="1">
    <citation type="submission" date="2022-11" db="UniProtKB">
        <authorList>
            <consortium name="WormBaseParasite"/>
        </authorList>
    </citation>
    <scope>IDENTIFICATION</scope>
</reference>